<dbReference type="AlphaFoldDB" id="A0A9X3LHW2"/>
<keyword evidence="2 6" id="KW-0805">Transcription regulation</keyword>
<dbReference type="InterPro" id="IPR014284">
    <property type="entry name" value="RNA_pol_sigma-70_dom"/>
</dbReference>
<gene>
    <name evidence="9" type="ORF">M9R32_12620</name>
</gene>
<feature type="domain" description="RNA polymerase sigma-70 region 2" evidence="7">
    <location>
        <begin position="5"/>
        <end position="71"/>
    </location>
</feature>
<evidence type="ECO:0000256" key="2">
    <source>
        <dbReference type="ARBA" id="ARBA00023015"/>
    </source>
</evidence>
<keyword evidence="3 6" id="KW-0731">Sigma factor</keyword>
<dbReference type="Proteomes" id="UP001152173">
    <property type="component" value="Unassembled WGS sequence"/>
</dbReference>
<evidence type="ECO:0000313" key="10">
    <source>
        <dbReference type="Proteomes" id="UP001152173"/>
    </source>
</evidence>
<dbReference type="Pfam" id="PF04542">
    <property type="entry name" value="Sigma70_r2"/>
    <property type="match status" value="1"/>
</dbReference>
<organism evidence="9 10">
    <name type="scientific">Paenisporosarcina quisquiliarum</name>
    <dbReference type="NCBI Taxonomy" id="365346"/>
    <lineage>
        <taxon>Bacteria</taxon>
        <taxon>Bacillati</taxon>
        <taxon>Bacillota</taxon>
        <taxon>Bacilli</taxon>
        <taxon>Bacillales</taxon>
        <taxon>Caryophanaceae</taxon>
        <taxon>Paenisporosarcina</taxon>
    </lineage>
</organism>
<dbReference type="GO" id="GO:0006950">
    <property type="term" value="P:response to stress"/>
    <property type="evidence" value="ECO:0007669"/>
    <property type="project" value="UniProtKB-ARBA"/>
</dbReference>
<dbReference type="SUPFAM" id="SSF88659">
    <property type="entry name" value="Sigma3 and sigma4 domains of RNA polymerase sigma factors"/>
    <property type="match status" value="1"/>
</dbReference>
<evidence type="ECO:0000259" key="7">
    <source>
        <dbReference type="Pfam" id="PF04542"/>
    </source>
</evidence>
<evidence type="ECO:0000256" key="4">
    <source>
        <dbReference type="ARBA" id="ARBA00023125"/>
    </source>
</evidence>
<evidence type="ECO:0000259" key="8">
    <source>
        <dbReference type="Pfam" id="PF08281"/>
    </source>
</evidence>
<proteinExistence type="inferred from homology"/>
<dbReference type="InterPro" id="IPR000838">
    <property type="entry name" value="RNA_pol_sigma70_ECF_CS"/>
</dbReference>
<dbReference type="InterPro" id="IPR013324">
    <property type="entry name" value="RNA_pol_sigma_r3/r4-like"/>
</dbReference>
<dbReference type="InterPro" id="IPR036388">
    <property type="entry name" value="WH-like_DNA-bd_sf"/>
</dbReference>
<keyword evidence="10" id="KW-1185">Reference proteome</keyword>
<evidence type="ECO:0000256" key="5">
    <source>
        <dbReference type="ARBA" id="ARBA00023163"/>
    </source>
</evidence>
<dbReference type="CDD" id="cd06171">
    <property type="entry name" value="Sigma70_r4"/>
    <property type="match status" value="1"/>
</dbReference>
<dbReference type="SUPFAM" id="SSF88946">
    <property type="entry name" value="Sigma2 domain of RNA polymerase sigma factors"/>
    <property type="match status" value="1"/>
</dbReference>
<dbReference type="PROSITE" id="PS01063">
    <property type="entry name" value="SIGMA70_ECF"/>
    <property type="match status" value="1"/>
</dbReference>
<keyword evidence="4 6" id="KW-0238">DNA-binding</keyword>
<feature type="domain" description="RNA polymerase sigma factor 70 region 4 type 2" evidence="8">
    <location>
        <begin position="105"/>
        <end position="156"/>
    </location>
</feature>
<reference evidence="9" key="1">
    <citation type="submission" date="2022-05" db="EMBL/GenBank/DDBJ databases">
        <authorList>
            <person name="Colautti A."/>
            <person name="Iacumin L."/>
        </authorList>
    </citation>
    <scope>NUCLEOTIDE SEQUENCE</scope>
    <source>
        <strain evidence="9">SK 55</strain>
    </source>
</reference>
<keyword evidence="5 6" id="KW-0804">Transcription</keyword>
<name>A0A9X3LHW2_9BACL</name>
<dbReference type="Pfam" id="PF08281">
    <property type="entry name" value="Sigma70_r4_2"/>
    <property type="match status" value="1"/>
</dbReference>
<dbReference type="EMBL" id="JAMKBJ010000011">
    <property type="protein sequence ID" value="MCZ8538032.1"/>
    <property type="molecule type" value="Genomic_DNA"/>
</dbReference>
<dbReference type="Gene3D" id="1.10.10.10">
    <property type="entry name" value="Winged helix-like DNA-binding domain superfamily/Winged helix DNA-binding domain"/>
    <property type="match status" value="1"/>
</dbReference>
<evidence type="ECO:0000256" key="1">
    <source>
        <dbReference type="ARBA" id="ARBA00010641"/>
    </source>
</evidence>
<comment type="caution">
    <text evidence="9">The sequence shown here is derived from an EMBL/GenBank/DDBJ whole genome shotgun (WGS) entry which is preliminary data.</text>
</comment>
<dbReference type="InterPro" id="IPR039425">
    <property type="entry name" value="RNA_pol_sigma-70-like"/>
</dbReference>
<accession>A0A9X3LHW2</accession>
<dbReference type="GO" id="GO:0003677">
    <property type="term" value="F:DNA binding"/>
    <property type="evidence" value="ECO:0007669"/>
    <property type="project" value="UniProtKB-KW"/>
</dbReference>
<dbReference type="GO" id="GO:0006352">
    <property type="term" value="P:DNA-templated transcription initiation"/>
    <property type="evidence" value="ECO:0007669"/>
    <property type="project" value="InterPro"/>
</dbReference>
<dbReference type="InterPro" id="IPR013325">
    <property type="entry name" value="RNA_pol_sigma_r2"/>
</dbReference>
<evidence type="ECO:0000256" key="6">
    <source>
        <dbReference type="RuleBase" id="RU000716"/>
    </source>
</evidence>
<dbReference type="InterPro" id="IPR007627">
    <property type="entry name" value="RNA_pol_sigma70_r2"/>
</dbReference>
<evidence type="ECO:0000313" key="9">
    <source>
        <dbReference type="EMBL" id="MCZ8538032.1"/>
    </source>
</evidence>
<dbReference type="InterPro" id="IPR013249">
    <property type="entry name" value="RNA_pol_sigma70_r4_t2"/>
</dbReference>
<protein>
    <recommendedName>
        <fullName evidence="6">RNA polymerase sigma factor</fullName>
    </recommendedName>
</protein>
<dbReference type="Gene3D" id="1.10.1740.10">
    <property type="match status" value="1"/>
</dbReference>
<comment type="similarity">
    <text evidence="1 6">Belongs to the sigma-70 factor family. ECF subfamily.</text>
</comment>
<evidence type="ECO:0000256" key="3">
    <source>
        <dbReference type="ARBA" id="ARBA00023082"/>
    </source>
</evidence>
<dbReference type="GO" id="GO:0016987">
    <property type="term" value="F:sigma factor activity"/>
    <property type="evidence" value="ECO:0007669"/>
    <property type="project" value="UniProtKB-KW"/>
</dbReference>
<dbReference type="PANTHER" id="PTHR43133:SF60">
    <property type="entry name" value="RNA POLYMERASE SIGMA FACTOR SIGV"/>
    <property type="match status" value="1"/>
</dbReference>
<sequence>MIEELYDEFHKDVYHFSLYFTNNKEEAEDITQETFIKVMKNLYQLKDMSKRKTWILSIARNTAVDLKRKQKLLNFFPQILLRNQQHSFQEESNDKRLMNKENWSNIQEVLLHLKPHYRTIVILRALKELSVKETAEILGCSEAKVSVDFHRAVNKLRKELHVQEGWDYLEESK</sequence>
<dbReference type="NCBIfam" id="TIGR02937">
    <property type="entry name" value="sigma70-ECF"/>
    <property type="match status" value="1"/>
</dbReference>
<dbReference type="RefSeq" id="WP_269927101.1">
    <property type="nucleotide sequence ID" value="NZ_JAMKBJ010000011.1"/>
</dbReference>
<dbReference type="PANTHER" id="PTHR43133">
    <property type="entry name" value="RNA POLYMERASE ECF-TYPE SIGMA FACTO"/>
    <property type="match status" value="1"/>
</dbReference>